<dbReference type="Gene3D" id="1.10.510.10">
    <property type="entry name" value="Transferase(Phosphotransferase) domain 1"/>
    <property type="match status" value="1"/>
</dbReference>
<comment type="caution">
    <text evidence="1">The sequence shown here is derived from an EMBL/GenBank/DDBJ whole genome shotgun (WGS) entry which is preliminary data.</text>
</comment>
<dbReference type="EMBL" id="JACHID010000022">
    <property type="protein sequence ID" value="MBB5022902.1"/>
    <property type="molecule type" value="Genomic_DNA"/>
</dbReference>
<protein>
    <submittedName>
        <fullName evidence="1">Thiamine kinase-like enzyme</fullName>
    </submittedName>
</protein>
<dbReference type="GO" id="GO:0016301">
    <property type="term" value="F:kinase activity"/>
    <property type="evidence" value="ECO:0007669"/>
    <property type="project" value="UniProtKB-KW"/>
</dbReference>
<dbReference type="SUPFAM" id="SSF56112">
    <property type="entry name" value="Protein kinase-like (PK-like)"/>
    <property type="match status" value="1"/>
</dbReference>
<sequence>MQVSNEYISVLWQHGNLKELDAIINEDIEDINSDSLLMLAQSQMMLGNMEATRKLFQRAVALGVSRSKAMGWMVAGVHNTLAVANLCCGRVPSTYYQLSESVKLCAPHDGAQLIFDLRKNTLTNQLPKSVALNPLSTQATYESSLQKSKKNQITFSLINKTGSQESAASAHLNRDSCEQQEVVLRFQGIELSGKNRLAVKLPGPALRMIISSATLQHALDKSVVWSAEGTKPLLAISTEGHCLAVAHTEGVELVTSKAGATLVFPASALDDFLLYDLKFTVQMKQKEKHWLAPWIEWKRNARKFKRPLFSQIKEPALDEFASHSGASDYLKSSELGGNFDISIRSCHYIDRNNNVFWKGYDIDNKHYRNEAAVLDKAHPVAASGLAPSILNFSLLQHSAVFEFELCNGSAPELSGWPILSTKILDSLQRRLYSVTTTKNTFSEYLESLSQTISEYAEEFEPIHVFIHEKAGLDTYVISLCQVHGDMKLQNVIIQPDGQWLLVDWEASETAPMFVDALKCAMDYGRRTKNSKDVLNTLPVLKTFIETVVGEEAAYKDSDAILANLLAAAIHLVKQEVEWGNVMCLRTNYEMLLPLINAYSSFATSRN</sequence>
<dbReference type="AlphaFoldDB" id="A0A7W7Y707"/>
<evidence type="ECO:0000313" key="1">
    <source>
        <dbReference type="EMBL" id="MBB5022902.1"/>
    </source>
</evidence>
<keyword evidence="1" id="KW-0418">Kinase</keyword>
<evidence type="ECO:0000313" key="2">
    <source>
        <dbReference type="Proteomes" id="UP000528322"/>
    </source>
</evidence>
<accession>A0A7W7Y707</accession>
<keyword evidence="1" id="KW-0808">Transferase</keyword>
<organism evidence="1 2">
    <name type="scientific">Desulfurispira natronophila</name>
    <dbReference type="NCBI Taxonomy" id="682562"/>
    <lineage>
        <taxon>Bacteria</taxon>
        <taxon>Pseudomonadati</taxon>
        <taxon>Chrysiogenota</taxon>
        <taxon>Chrysiogenia</taxon>
        <taxon>Chrysiogenales</taxon>
        <taxon>Chrysiogenaceae</taxon>
        <taxon>Desulfurispira</taxon>
    </lineage>
</organism>
<dbReference type="Proteomes" id="UP000528322">
    <property type="component" value="Unassembled WGS sequence"/>
</dbReference>
<keyword evidence="2" id="KW-1185">Reference proteome</keyword>
<reference evidence="1 2" key="1">
    <citation type="submission" date="2020-08" db="EMBL/GenBank/DDBJ databases">
        <title>Genomic Encyclopedia of Type Strains, Phase IV (KMG-IV): sequencing the most valuable type-strain genomes for metagenomic binning, comparative biology and taxonomic classification.</title>
        <authorList>
            <person name="Goeker M."/>
        </authorList>
    </citation>
    <scope>NUCLEOTIDE SEQUENCE [LARGE SCALE GENOMIC DNA]</scope>
    <source>
        <strain evidence="1 2">DSM 22071</strain>
    </source>
</reference>
<dbReference type="RefSeq" id="WP_183734225.1">
    <property type="nucleotide sequence ID" value="NZ_JACHID010000022.1"/>
</dbReference>
<proteinExistence type="predicted"/>
<dbReference type="InterPro" id="IPR011009">
    <property type="entry name" value="Kinase-like_dom_sf"/>
</dbReference>
<gene>
    <name evidence="1" type="ORF">HNR37_002249</name>
</gene>
<name>A0A7W7Y707_9BACT</name>